<feature type="transmembrane region" description="Helical" evidence="7">
    <location>
        <begin position="241"/>
        <end position="264"/>
    </location>
</feature>
<evidence type="ECO:0000256" key="7">
    <source>
        <dbReference type="SAM" id="Phobius"/>
    </source>
</evidence>
<evidence type="ECO:0000259" key="8">
    <source>
        <dbReference type="PROSITE" id="PS50850"/>
    </source>
</evidence>
<dbReference type="KEGG" id="atq:GH723_07695"/>
<sequence length="425" mass="42842">MSRPSSAPATPTTSPAVAHGAPSAEEAPRPPGRRVFSAGWFYATIAAGSIGMAMTAPITALYARALGASEGLAALIVSTMALSFLCLDLVASRVVPRVDARSALIGGYLVFGVGSFLSAVAPNLAVMTGARILQGFAVAFPMGAGFHMALRIAERGREGRELARFNSSSFIGMAVGPLLVGAVAGIAGGTTGMRWGFAVCGVVNVLTALVAWWALPSIPSGERPELGLPAREVFEGRRTRLALLAAGLGFGLRSLAGMTLLPLLGEDIGAGVSGVALATMFMSVSELVGIQASGRLADSRGRRPVVVGAAAASVLVLLGIVLGPSVGAYLALSAALGVVMSALRVVPAAMVVDVARDDENAAMGWRIASDVSQLVGAVVTGSIISVVGIYGGFAYAAAVAAAVGLLAVVIGETRRPPIAAREVPS</sequence>
<dbReference type="GO" id="GO:0022857">
    <property type="term" value="F:transmembrane transporter activity"/>
    <property type="evidence" value="ECO:0007669"/>
    <property type="project" value="InterPro"/>
</dbReference>
<dbReference type="GO" id="GO:0005886">
    <property type="term" value="C:plasma membrane"/>
    <property type="evidence" value="ECO:0007669"/>
    <property type="project" value="UniProtKB-SubCell"/>
</dbReference>
<dbReference type="Pfam" id="PF07690">
    <property type="entry name" value="MFS_1"/>
    <property type="match status" value="1"/>
</dbReference>
<name>A0A5Q2RLP4_9ACTN</name>
<dbReference type="Gene3D" id="1.20.1720.10">
    <property type="entry name" value="Multidrug resistance protein D"/>
    <property type="match status" value="1"/>
</dbReference>
<evidence type="ECO:0000256" key="3">
    <source>
        <dbReference type="ARBA" id="ARBA00022692"/>
    </source>
</evidence>
<dbReference type="InterPro" id="IPR020846">
    <property type="entry name" value="MFS_dom"/>
</dbReference>
<evidence type="ECO:0000256" key="1">
    <source>
        <dbReference type="ARBA" id="ARBA00004651"/>
    </source>
</evidence>
<dbReference type="RefSeq" id="WP_153759105.1">
    <property type="nucleotide sequence ID" value="NZ_CP045851.1"/>
</dbReference>
<comment type="subcellular location">
    <subcellularLocation>
        <location evidence="1">Cell membrane</location>
        <topology evidence="1">Multi-pass membrane protein</topology>
    </subcellularLocation>
</comment>
<organism evidence="9 10">
    <name type="scientific">Actinomarinicola tropica</name>
    <dbReference type="NCBI Taxonomy" id="2789776"/>
    <lineage>
        <taxon>Bacteria</taxon>
        <taxon>Bacillati</taxon>
        <taxon>Actinomycetota</taxon>
        <taxon>Acidimicrobiia</taxon>
        <taxon>Acidimicrobiales</taxon>
        <taxon>Iamiaceae</taxon>
        <taxon>Actinomarinicola</taxon>
    </lineage>
</organism>
<evidence type="ECO:0000256" key="5">
    <source>
        <dbReference type="ARBA" id="ARBA00023136"/>
    </source>
</evidence>
<dbReference type="InterPro" id="IPR050189">
    <property type="entry name" value="MFS_Efflux_Transporters"/>
</dbReference>
<dbReference type="InterPro" id="IPR036259">
    <property type="entry name" value="MFS_trans_sf"/>
</dbReference>
<dbReference type="PROSITE" id="PS50850">
    <property type="entry name" value="MFS"/>
    <property type="match status" value="1"/>
</dbReference>
<dbReference type="InterPro" id="IPR011701">
    <property type="entry name" value="MFS"/>
</dbReference>
<accession>A0A5Q2RLP4</accession>
<keyword evidence="3 7" id="KW-0812">Transmembrane</keyword>
<protein>
    <submittedName>
        <fullName evidence="9">MFS transporter</fullName>
    </submittedName>
</protein>
<evidence type="ECO:0000256" key="2">
    <source>
        <dbReference type="ARBA" id="ARBA00022475"/>
    </source>
</evidence>
<feature type="transmembrane region" description="Helical" evidence="7">
    <location>
        <begin position="195"/>
        <end position="215"/>
    </location>
</feature>
<gene>
    <name evidence="9" type="ORF">GH723_07695</name>
</gene>
<feature type="transmembrane region" description="Helical" evidence="7">
    <location>
        <begin position="270"/>
        <end position="292"/>
    </location>
</feature>
<feature type="transmembrane region" description="Helical" evidence="7">
    <location>
        <begin position="304"/>
        <end position="322"/>
    </location>
</feature>
<evidence type="ECO:0000313" key="9">
    <source>
        <dbReference type="EMBL" id="QGG94997.1"/>
    </source>
</evidence>
<reference evidence="9 10" key="1">
    <citation type="submission" date="2019-11" db="EMBL/GenBank/DDBJ databases">
        <authorList>
            <person name="He Y."/>
        </authorList>
    </citation>
    <scope>NUCLEOTIDE SEQUENCE [LARGE SCALE GENOMIC DNA]</scope>
    <source>
        <strain evidence="9 10">SCSIO 58843</strain>
    </source>
</reference>
<proteinExistence type="predicted"/>
<feature type="transmembrane region" description="Helical" evidence="7">
    <location>
        <begin position="132"/>
        <end position="150"/>
    </location>
</feature>
<evidence type="ECO:0000256" key="6">
    <source>
        <dbReference type="SAM" id="MobiDB-lite"/>
    </source>
</evidence>
<feature type="region of interest" description="Disordered" evidence="6">
    <location>
        <begin position="1"/>
        <end position="31"/>
    </location>
</feature>
<evidence type="ECO:0000313" key="10">
    <source>
        <dbReference type="Proteomes" id="UP000334019"/>
    </source>
</evidence>
<dbReference type="EMBL" id="CP045851">
    <property type="protein sequence ID" value="QGG94997.1"/>
    <property type="molecule type" value="Genomic_DNA"/>
</dbReference>
<keyword evidence="4 7" id="KW-1133">Transmembrane helix</keyword>
<keyword evidence="5 7" id="KW-0472">Membrane</keyword>
<feature type="transmembrane region" description="Helical" evidence="7">
    <location>
        <begin position="393"/>
        <end position="411"/>
    </location>
</feature>
<feature type="transmembrane region" description="Helical" evidence="7">
    <location>
        <begin position="170"/>
        <end position="189"/>
    </location>
</feature>
<keyword evidence="2" id="KW-1003">Cell membrane</keyword>
<keyword evidence="10" id="KW-1185">Reference proteome</keyword>
<feature type="transmembrane region" description="Helical" evidence="7">
    <location>
        <begin position="39"/>
        <end position="65"/>
    </location>
</feature>
<dbReference type="AlphaFoldDB" id="A0A5Q2RLP4"/>
<dbReference type="PANTHER" id="PTHR43124">
    <property type="entry name" value="PURINE EFFLUX PUMP PBUE"/>
    <property type="match status" value="1"/>
</dbReference>
<dbReference type="Proteomes" id="UP000334019">
    <property type="component" value="Chromosome"/>
</dbReference>
<evidence type="ECO:0000256" key="4">
    <source>
        <dbReference type="ARBA" id="ARBA00022989"/>
    </source>
</evidence>
<dbReference type="Gene3D" id="1.20.1250.20">
    <property type="entry name" value="MFS general substrate transporter like domains"/>
    <property type="match status" value="1"/>
</dbReference>
<dbReference type="PANTHER" id="PTHR43124:SF3">
    <property type="entry name" value="CHLORAMPHENICOL EFFLUX PUMP RV0191"/>
    <property type="match status" value="1"/>
</dbReference>
<feature type="transmembrane region" description="Helical" evidence="7">
    <location>
        <begin position="71"/>
        <end position="91"/>
    </location>
</feature>
<feature type="domain" description="Major facilitator superfamily (MFS) profile" evidence="8">
    <location>
        <begin position="32"/>
        <end position="415"/>
    </location>
</feature>
<feature type="transmembrane region" description="Helical" evidence="7">
    <location>
        <begin position="103"/>
        <end position="126"/>
    </location>
</feature>
<dbReference type="SUPFAM" id="SSF103473">
    <property type="entry name" value="MFS general substrate transporter"/>
    <property type="match status" value="1"/>
</dbReference>
<feature type="compositionally biased region" description="Low complexity" evidence="6">
    <location>
        <begin position="1"/>
        <end position="16"/>
    </location>
</feature>